<keyword evidence="2 6" id="KW-0812">Transmembrane</keyword>
<proteinExistence type="inferred from homology"/>
<dbReference type="NCBIfam" id="TIGR00945">
    <property type="entry name" value="tatC"/>
    <property type="match status" value="1"/>
</dbReference>
<dbReference type="InterPro" id="IPR002033">
    <property type="entry name" value="TatC"/>
</dbReference>
<sequence length="274" mass="31667">MTEENRRKRLAAQKKKSEKEEKEERYRYKEVMRKVDSEERLPFTVHLEELRWRMIYCAITLFLVFIALYVMSEELFQYVRKPIGTDLVFLAPAEAFFVYLKLSLYIAVIISMPMILYQMWEFVAPGLLKVERRNTGAFVVFGTIFFVIGAAFCYYMVLPFGLEFLIGYGGEGLTPMISVSNYISFIFKLILAFGVIFEMPIVIVFLTKMGFVTPDSLKKKRSYVVVGSFVLASILTPPDVFTQVVMALPIILLFEGSLIVARFFVPKSLDDEEQ</sequence>
<accession>A0A3B1C8W7</accession>
<name>A0A3B1C8W7_9ZZZZ</name>
<evidence type="ECO:0000256" key="6">
    <source>
        <dbReference type="SAM" id="Phobius"/>
    </source>
</evidence>
<dbReference type="GO" id="GO:0009977">
    <property type="term" value="F:proton motive force dependent protein transmembrane transporter activity"/>
    <property type="evidence" value="ECO:0007669"/>
    <property type="project" value="TreeGrafter"/>
</dbReference>
<evidence type="ECO:0000313" key="7">
    <source>
        <dbReference type="EMBL" id="VAX23101.1"/>
    </source>
</evidence>
<protein>
    <submittedName>
        <fullName evidence="7">Twin-arginine translocation protein TatC</fullName>
    </submittedName>
</protein>
<dbReference type="InterPro" id="IPR019820">
    <property type="entry name" value="Sec-indep_translocase_CS"/>
</dbReference>
<feature type="region of interest" description="Disordered" evidence="5">
    <location>
        <begin position="1"/>
        <end position="23"/>
    </location>
</feature>
<feature type="transmembrane region" description="Helical" evidence="6">
    <location>
        <begin position="138"/>
        <end position="162"/>
    </location>
</feature>
<feature type="transmembrane region" description="Helical" evidence="6">
    <location>
        <begin position="54"/>
        <end position="72"/>
    </location>
</feature>
<feature type="transmembrane region" description="Helical" evidence="6">
    <location>
        <begin position="222"/>
        <end position="238"/>
    </location>
</feature>
<evidence type="ECO:0000256" key="5">
    <source>
        <dbReference type="SAM" id="MobiDB-lite"/>
    </source>
</evidence>
<dbReference type="PRINTS" id="PR01840">
    <property type="entry name" value="TATCFAMILY"/>
</dbReference>
<evidence type="ECO:0000256" key="1">
    <source>
        <dbReference type="ARBA" id="ARBA00004141"/>
    </source>
</evidence>
<dbReference type="Pfam" id="PF00902">
    <property type="entry name" value="TatC"/>
    <property type="match status" value="1"/>
</dbReference>
<organism evidence="7">
    <name type="scientific">hydrothermal vent metagenome</name>
    <dbReference type="NCBI Taxonomy" id="652676"/>
    <lineage>
        <taxon>unclassified sequences</taxon>
        <taxon>metagenomes</taxon>
        <taxon>ecological metagenomes</taxon>
    </lineage>
</organism>
<evidence type="ECO:0000256" key="3">
    <source>
        <dbReference type="ARBA" id="ARBA00022989"/>
    </source>
</evidence>
<dbReference type="PANTHER" id="PTHR30371:SF0">
    <property type="entry name" value="SEC-INDEPENDENT PROTEIN TRANSLOCASE PROTEIN TATC, CHLOROPLASTIC-RELATED"/>
    <property type="match status" value="1"/>
</dbReference>
<dbReference type="GO" id="GO:0033281">
    <property type="term" value="C:TAT protein transport complex"/>
    <property type="evidence" value="ECO:0007669"/>
    <property type="project" value="TreeGrafter"/>
</dbReference>
<evidence type="ECO:0000256" key="2">
    <source>
        <dbReference type="ARBA" id="ARBA00022692"/>
    </source>
</evidence>
<feature type="transmembrane region" description="Helical" evidence="6">
    <location>
        <begin position="244"/>
        <end position="265"/>
    </location>
</feature>
<feature type="transmembrane region" description="Helical" evidence="6">
    <location>
        <begin position="182"/>
        <end position="206"/>
    </location>
</feature>
<feature type="transmembrane region" description="Helical" evidence="6">
    <location>
        <begin position="96"/>
        <end position="117"/>
    </location>
</feature>
<dbReference type="AlphaFoldDB" id="A0A3B1C8W7"/>
<reference evidence="7" key="1">
    <citation type="submission" date="2018-06" db="EMBL/GenBank/DDBJ databases">
        <authorList>
            <person name="Zhirakovskaya E."/>
        </authorList>
    </citation>
    <scope>NUCLEOTIDE SEQUENCE</scope>
</reference>
<dbReference type="GO" id="GO:0065002">
    <property type="term" value="P:intracellular protein transmembrane transport"/>
    <property type="evidence" value="ECO:0007669"/>
    <property type="project" value="TreeGrafter"/>
</dbReference>
<keyword evidence="3 6" id="KW-1133">Transmembrane helix</keyword>
<dbReference type="EMBL" id="UOGE01000081">
    <property type="protein sequence ID" value="VAX23101.1"/>
    <property type="molecule type" value="Genomic_DNA"/>
</dbReference>
<gene>
    <name evidence="7" type="ORF">MNBD_NITROSPINAE02-904</name>
</gene>
<dbReference type="HAMAP" id="MF_00902">
    <property type="entry name" value="TatC"/>
    <property type="match status" value="1"/>
</dbReference>
<evidence type="ECO:0000256" key="4">
    <source>
        <dbReference type="ARBA" id="ARBA00023136"/>
    </source>
</evidence>
<dbReference type="PANTHER" id="PTHR30371">
    <property type="entry name" value="SEC-INDEPENDENT PROTEIN TRANSLOCASE PROTEIN TATC"/>
    <property type="match status" value="1"/>
</dbReference>
<dbReference type="PROSITE" id="PS01218">
    <property type="entry name" value="TATC"/>
    <property type="match status" value="1"/>
</dbReference>
<dbReference type="GO" id="GO:0043953">
    <property type="term" value="P:protein transport by the Tat complex"/>
    <property type="evidence" value="ECO:0007669"/>
    <property type="project" value="TreeGrafter"/>
</dbReference>
<comment type="subcellular location">
    <subcellularLocation>
        <location evidence="1">Membrane</location>
        <topology evidence="1">Multi-pass membrane protein</topology>
    </subcellularLocation>
</comment>
<keyword evidence="4 6" id="KW-0472">Membrane</keyword>